<dbReference type="EMBL" id="JACKWZ010000436">
    <property type="protein sequence ID" value="KAF9407779.1"/>
    <property type="molecule type" value="Genomic_DNA"/>
</dbReference>
<comment type="caution">
    <text evidence="12">The sequence shown here is derived from an EMBL/GenBank/DDBJ whole genome shotgun (WGS) entry which is preliminary data.</text>
</comment>
<dbReference type="Gene3D" id="3.40.630.10">
    <property type="entry name" value="Zn peptidases"/>
    <property type="match status" value="1"/>
</dbReference>
<organism evidence="12 13">
    <name type="scientific">Spodoptera exigua</name>
    <name type="common">Beet armyworm</name>
    <name type="synonym">Noctua fulgens</name>
    <dbReference type="NCBI Taxonomy" id="7107"/>
    <lineage>
        <taxon>Eukaryota</taxon>
        <taxon>Metazoa</taxon>
        <taxon>Ecdysozoa</taxon>
        <taxon>Arthropoda</taxon>
        <taxon>Hexapoda</taxon>
        <taxon>Insecta</taxon>
        <taxon>Pterygota</taxon>
        <taxon>Neoptera</taxon>
        <taxon>Endopterygota</taxon>
        <taxon>Lepidoptera</taxon>
        <taxon>Glossata</taxon>
        <taxon>Ditrysia</taxon>
        <taxon>Noctuoidea</taxon>
        <taxon>Noctuidae</taxon>
        <taxon>Amphipyrinae</taxon>
        <taxon>Spodoptera</taxon>
    </lineage>
</organism>
<evidence type="ECO:0000256" key="9">
    <source>
        <dbReference type="ARBA" id="ARBA00023049"/>
    </source>
</evidence>
<dbReference type="GO" id="GO:0005615">
    <property type="term" value="C:extracellular space"/>
    <property type="evidence" value="ECO:0007669"/>
    <property type="project" value="TreeGrafter"/>
</dbReference>
<evidence type="ECO:0000256" key="7">
    <source>
        <dbReference type="ARBA" id="ARBA00022801"/>
    </source>
</evidence>
<evidence type="ECO:0000259" key="11">
    <source>
        <dbReference type="PROSITE" id="PS52035"/>
    </source>
</evidence>
<evidence type="ECO:0000256" key="8">
    <source>
        <dbReference type="ARBA" id="ARBA00022833"/>
    </source>
</evidence>
<evidence type="ECO:0000256" key="5">
    <source>
        <dbReference type="ARBA" id="ARBA00022723"/>
    </source>
</evidence>
<dbReference type="SMART" id="SM00631">
    <property type="entry name" value="Zn_pept"/>
    <property type="match status" value="1"/>
</dbReference>
<keyword evidence="3" id="KW-0121">Carboxypeptidase</keyword>
<dbReference type="PANTHER" id="PTHR11705">
    <property type="entry name" value="PROTEASE FAMILY M14 CARBOXYPEPTIDASE A,B"/>
    <property type="match status" value="1"/>
</dbReference>
<dbReference type="GO" id="GO:0004181">
    <property type="term" value="F:metallocarboxypeptidase activity"/>
    <property type="evidence" value="ECO:0007669"/>
    <property type="project" value="InterPro"/>
</dbReference>
<dbReference type="PROSITE" id="PS52035">
    <property type="entry name" value="PEPTIDASE_M14"/>
    <property type="match status" value="1"/>
</dbReference>
<evidence type="ECO:0000313" key="13">
    <source>
        <dbReference type="Proteomes" id="UP000648187"/>
    </source>
</evidence>
<accession>A0A835G648</accession>
<keyword evidence="5" id="KW-0479">Metal-binding</keyword>
<dbReference type="Proteomes" id="UP000648187">
    <property type="component" value="Unassembled WGS sequence"/>
</dbReference>
<reference evidence="12" key="1">
    <citation type="submission" date="2020-08" db="EMBL/GenBank/DDBJ databases">
        <title>Spodoptera exigua strain:BAW_Kor-Di-RS1 Genome sequencing and assembly.</title>
        <authorList>
            <person name="Kim J."/>
            <person name="Nam H.Y."/>
            <person name="Kwon M."/>
            <person name="Choi J.H."/>
            <person name="Cho S.R."/>
            <person name="Kim G.-H."/>
        </authorList>
    </citation>
    <scope>NUCLEOTIDE SEQUENCE</scope>
    <source>
        <strain evidence="12">BAW_Kor-Di-RS1</strain>
        <tissue evidence="12">Whole-body</tissue>
    </source>
</reference>
<evidence type="ECO:0000256" key="1">
    <source>
        <dbReference type="ARBA" id="ARBA00001947"/>
    </source>
</evidence>
<dbReference type="PANTHER" id="PTHR11705:SF143">
    <property type="entry name" value="SLL0236 PROTEIN"/>
    <property type="match status" value="1"/>
</dbReference>
<feature type="domain" description="Peptidase M14" evidence="11">
    <location>
        <begin position="1"/>
        <end position="197"/>
    </location>
</feature>
<protein>
    <recommendedName>
        <fullName evidence="11">Peptidase M14 domain-containing protein</fullName>
    </recommendedName>
</protein>
<evidence type="ECO:0000256" key="3">
    <source>
        <dbReference type="ARBA" id="ARBA00022645"/>
    </source>
</evidence>
<sequence length="202" mass="23342">MRKHIIPVLNPDGYEYSLYKDRLWKKNRRQVSDFCYGVDLNRNFDYNWGKQDSTRSECSNTFCGPAPFSEAETQAFKKLIDGPHFYGYLSIHSAGTKVLFPMGVTRSDHPEQIMMTKAMAQAMRSFDNMQFLSGDIHALRKVGYGMAMDWMYFVKKITHSYILETRGEHGFDILGVKEILPAAKEIRMGIMKFSELILILNV</sequence>
<comment type="similarity">
    <text evidence="2 10">Belongs to the peptidase M14 family.</text>
</comment>
<feature type="active site" description="Proton donor/acceptor" evidence="10">
    <location>
        <position position="164"/>
    </location>
</feature>
<dbReference type="Pfam" id="PF00246">
    <property type="entry name" value="Peptidase_M14"/>
    <property type="match status" value="1"/>
</dbReference>
<evidence type="ECO:0000256" key="2">
    <source>
        <dbReference type="ARBA" id="ARBA00005988"/>
    </source>
</evidence>
<evidence type="ECO:0000313" key="12">
    <source>
        <dbReference type="EMBL" id="KAF9407779.1"/>
    </source>
</evidence>
<dbReference type="FunFam" id="3.40.630.10:FF:000084">
    <property type="entry name" value="Carboxypeptidase B2"/>
    <property type="match status" value="1"/>
</dbReference>
<dbReference type="AlphaFoldDB" id="A0A835G648"/>
<gene>
    <name evidence="12" type="ORF">HW555_012313</name>
</gene>
<dbReference type="SUPFAM" id="SSF53187">
    <property type="entry name" value="Zn-dependent exopeptidases"/>
    <property type="match status" value="1"/>
</dbReference>
<proteinExistence type="inferred from homology"/>
<evidence type="ECO:0000256" key="10">
    <source>
        <dbReference type="PROSITE-ProRule" id="PRU01379"/>
    </source>
</evidence>
<keyword evidence="13" id="KW-1185">Reference proteome</keyword>
<name>A0A835G648_SPOEX</name>
<dbReference type="GO" id="GO:0008270">
    <property type="term" value="F:zinc ion binding"/>
    <property type="evidence" value="ECO:0007669"/>
    <property type="project" value="InterPro"/>
</dbReference>
<dbReference type="GO" id="GO:0006508">
    <property type="term" value="P:proteolysis"/>
    <property type="evidence" value="ECO:0007669"/>
    <property type="project" value="UniProtKB-KW"/>
</dbReference>
<keyword evidence="4" id="KW-0645">Protease</keyword>
<keyword evidence="7" id="KW-0378">Hydrolase</keyword>
<keyword evidence="9" id="KW-0482">Metalloprotease</keyword>
<keyword evidence="8" id="KW-0862">Zinc</keyword>
<dbReference type="InterPro" id="IPR000834">
    <property type="entry name" value="Peptidase_M14"/>
</dbReference>
<evidence type="ECO:0000256" key="6">
    <source>
        <dbReference type="ARBA" id="ARBA00022729"/>
    </source>
</evidence>
<evidence type="ECO:0000256" key="4">
    <source>
        <dbReference type="ARBA" id="ARBA00022670"/>
    </source>
</evidence>
<comment type="cofactor">
    <cofactor evidence="1">
        <name>Zn(2+)</name>
        <dbReference type="ChEBI" id="CHEBI:29105"/>
    </cofactor>
</comment>
<keyword evidence="6" id="KW-0732">Signal</keyword>